<dbReference type="InterPro" id="IPR030400">
    <property type="entry name" value="Sedolisin_dom"/>
</dbReference>
<proteinExistence type="predicted"/>
<dbReference type="CDD" id="cd04056">
    <property type="entry name" value="Peptidases_S53"/>
    <property type="match status" value="1"/>
</dbReference>
<feature type="active site" description="Charge relay system" evidence="7">
    <location>
        <position position="238"/>
    </location>
</feature>
<accession>A0ABW0SZ22</accession>
<evidence type="ECO:0000313" key="10">
    <source>
        <dbReference type="EMBL" id="MFC5582235.1"/>
    </source>
</evidence>
<dbReference type="Pfam" id="PF09286">
    <property type="entry name" value="Pro-kuma_activ"/>
    <property type="match status" value="1"/>
</dbReference>
<evidence type="ECO:0000313" key="11">
    <source>
        <dbReference type="Proteomes" id="UP001596111"/>
    </source>
</evidence>
<feature type="active site" description="Charge relay system" evidence="7">
    <location>
        <position position="433"/>
    </location>
</feature>
<evidence type="ECO:0000256" key="5">
    <source>
        <dbReference type="ARBA" id="ARBA00022837"/>
    </source>
</evidence>
<dbReference type="PROSITE" id="PS51695">
    <property type="entry name" value="SEDOLISIN"/>
    <property type="match status" value="1"/>
</dbReference>
<gene>
    <name evidence="10" type="ORF">ACFPPB_14025</name>
</gene>
<keyword evidence="2 7" id="KW-0479">Metal-binding</keyword>
<name>A0ABW0SZ22_9GAMM</name>
<feature type="binding site" evidence="7">
    <location>
        <position position="471"/>
    </location>
    <ligand>
        <name>Ca(2+)</name>
        <dbReference type="ChEBI" id="CHEBI:29108"/>
    </ligand>
</feature>
<evidence type="ECO:0000259" key="9">
    <source>
        <dbReference type="PROSITE" id="PS51695"/>
    </source>
</evidence>
<feature type="binding site" evidence="7">
    <location>
        <position position="472"/>
    </location>
    <ligand>
        <name>Ca(2+)</name>
        <dbReference type="ChEBI" id="CHEBI:29108"/>
    </ligand>
</feature>
<keyword evidence="5 7" id="KW-0106">Calcium</keyword>
<feature type="region of interest" description="Disordered" evidence="8">
    <location>
        <begin position="498"/>
        <end position="540"/>
    </location>
</feature>
<dbReference type="InterPro" id="IPR015366">
    <property type="entry name" value="S53_propep"/>
</dbReference>
<keyword evidence="1 7" id="KW-0645">Protease</keyword>
<dbReference type="RefSeq" id="WP_377328130.1">
    <property type="nucleotide sequence ID" value="NZ_JBHSNG010000016.1"/>
</dbReference>
<keyword evidence="3 7" id="KW-0378">Hydrolase</keyword>
<dbReference type="PANTHER" id="PTHR14218:SF15">
    <property type="entry name" value="TRIPEPTIDYL-PEPTIDASE 1"/>
    <property type="match status" value="1"/>
</dbReference>
<dbReference type="GO" id="GO:0006508">
    <property type="term" value="P:proteolysis"/>
    <property type="evidence" value="ECO:0007669"/>
    <property type="project" value="UniProtKB-KW"/>
</dbReference>
<dbReference type="SMART" id="SM00944">
    <property type="entry name" value="Pro-kuma_activ"/>
    <property type="match status" value="1"/>
</dbReference>
<evidence type="ECO:0000256" key="2">
    <source>
        <dbReference type="ARBA" id="ARBA00022723"/>
    </source>
</evidence>
<feature type="region of interest" description="Disordered" evidence="8">
    <location>
        <begin position="318"/>
        <end position="337"/>
    </location>
</feature>
<dbReference type="Proteomes" id="UP001596111">
    <property type="component" value="Unassembled WGS sequence"/>
</dbReference>
<evidence type="ECO:0000256" key="3">
    <source>
        <dbReference type="ARBA" id="ARBA00022801"/>
    </source>
</evidence>
<evidence type="ECO:0000256" key="8">
    <source>
        <dbReference type="SAM" id="MobiDB-lite"/>
    </source>
</evidence>
<organism evidence="10 11">
    <name type="scientific">Rhodanobacter terrae</name>
    <dbReference type="NCBI Taxonomy" id="418647"/>
    <lineage>
        <taxon>Bacteria</taxon>
        <taxon>Pseudomonadati</taxon>
        <taxon>Pseudomonadota</taxon>
        <taxon>Gammaproteobacteria</taxon>
        <taxon>Lysobacterales</taxon>
        <taxon>Rhodanobacteraceae</taxon>
        <taxon>Rhodanobacter</taxon>
    </lineage>
</organism>
<keyword evidence="6" id="KW-0865">Zymogen</keyword>
<feature type="compositionally biased region" description="Basic residues" evidence="8">
    <location>
        <begin position="520"/>
        <end position="540"/>
    </location>
</feature>
<comment type="cofactor">
    <cofactor evidence="7">
        <name>Ca(2+)</name>
        <dbReference type="ChEBI" id="CHEBI:29108"/>
    </cofactor>
    <text evidence="7">Binds 1 Ca(2+) ion per subunit.</text>
</comment>
<evidence type="ECO:0000256" key="1">
    <source>
        <dbReference type="ARBA" id="ARBA00022670"/>
    </source>
</evidence>
<dbReference type="SUPFAM" id="SSF52743">
    <property type="entry name" value="Subtilisin-like"/>
    <property type="match status" value="1"/>
</dbReference>
<keyword evidence="11" id="KW-1185">Reference proteome</keyword>
<evidence type="ECO:0000256" key="6">
    <source>
        <dbReference type="ARBA" id="ARBA00023145"/>
    </source>
</evidence>
<dbReference type="Gene3D" id="3.40.50.200">
    <property type="entry name" value="Peptidase S8/S53 domain"/>
    <property type="match status" value="1"/>
</dbReference>
<dbReference type="InterPro" id="IPR036852">
    <property type="entry name" value="Peptidase_S8/S53_dom_sf"/>
</dbReference>
<comment type="caution">
    <text evidence="10">The sequence shown here is derived from an EMBL/GenBank/DDBJ whole genome shotgun (WGS) entry which is preliminary data.</text>
</comment>
<feature type="domain" description="Peptidase S53" evidence="9">
    <location>
        <begin position="164"/>
        <end position="507"/>
    </location>
</feature>
<sequence length="540" mass="54434">MSKTKSTAATSPWHLPAGARYLGPHAPDETLDVTLVLRRKSPLGAPLAPSASRSARHADFVARHGADSADVERLRSFSRQHGLRELACEPERRTLRLSGTVQSLQQAFGVQLGHYELTPGGPTCVCCAQAPTLPDPAVIAVLGLDRRPVARPHFRIARAQPNTTYTPPQIGQLYNFPAGADGGGQTIAIIELGGGYQQTDLDTYFKSLSLATPSVTAASVDGGSNAPGGAADAEVMLDIEVCGSLAPAAALVVYFAPNTDQGFYNAISQAAHSSSQPATAMSISWGGPEDGWSAASRNAMETGLEDAAALGVTVTVAAGDSGSGDGESDGQPHVDFPASSPSVLACGGTKLLGSGSAIGSEVVWNETAGNEGATGGGVSTAFALPAWQANAGVPVAAGGFAGRGVPDIAGNADPLTGYAVRVDGQDEVIGGTSAVAPLWAALVARLNQQLGHSLGGANAALYGIGSKAFRDITQGNNGSYAAAPGWDACTGLGSPDGQALLGALQAGTPGSNPAPAPSGHKPKRGGHKPPVKGGKRKGQP</sequence>
<protein>
    <submittedName>
        <fullName evidence="10">Protease pro-enzyme activation domain-containing protein</fullName>
    </submittedName>
</protein>
<dbReference type="SUPFAM" id="SSF54897">
    <property type="entry name" value="Protease propeptides/inhibitors"/>
    <property type="match status" value="1"/>
</dbReference>
<dbReference type="EMBL" id="JBHSNG010000016">
    <property type="protein sequence ID" value="MFC5582235.1"/>
    <property type="molecule type" value="Genomic_DNA"/>
</dbReference>
<feature type="binding site" evidence="7">
    <location>
        <position position="487"/>
    </location>
    <ligand>
        <name>Ca(2+)</name>
        <dbReference type="ChEBI" id="CHEBI:29108"/>
    </ligand>
</feature>
<feature type="binding site" evidence="7">
    <location>
        <position position="485"/>
    </location>
    <ligand>
        <name>Ca(2+)</name>
        <dbReference type="ChEBI" id="CHEBI:29108"/>
    </ligand>
</feature>
<dbReference type="CDD" id="cd11377">
    <property type="entry name" value="Pro-peptidase_S53"/>
    <property type="match status" value="1"/>
</dbReference>
<reference evidence="11" key="1">
    <citation type="journal article" date="2019" name="Int. J. Syst. Evol. Microbiol.">
        <title>The Global Catalogue of Microorganisms (GCM) 10K type strain sequencing project: providing services to taxonomists for standard genome sequencing and annotation.</title>
        <authorList>
            <consortium name="The Broad Institute Genomics Platform"/>
            <consortium name="The Broad Institute Genome Sequencing Center for Infectious Disease"/>
            <person name="Wu L."/>
            <person name="Ma J."/>
        </authorList>
    </citation>
    <scope>NUCLEOTIDE SEQUENCE [LARGE SCALE GENOMIC DNA]</scope>
    <source>
        <strain evidence="11">CGMCC 1.13587</strain>
    </source>
</reference>
<dbReference type="PANTHER" id="PTHR14218">
    <property type="entry name" value="PROTEASE S8 TRIPEPTIDYL PEPTIDASE I CLN2"/>
    <property type="match status" value="1"/>
</dbReference>
<feature type="active site" description="Charge relay system" evidence="7">
    <location>
        <position position="234"/>
    </location>
</feature>
<dbReference type="InterPro" id="IPR050819">
    <property type="entry name" value="Tripeptidyl-peptidase_I"/>
</dbReference>
<keyword evidence="4 7" id="KW-0720">Serine protease</keyword>
<dbReference type="GO" id="GO:0008233">
    <property type="term" value="F:peptidase activity"/>
    <property type="evidence" value="ECO:0007669"/>
    <property type="project" value="UniProtKB-KW"/>
</dbReference>
<evidence type="ECO:0000256" key="4">
    <source>
        <dbReference type="ARBA" id="ARBA00022825"/>
    </source>
</evidence>
<evidence type="ECO:0000256" key="7">
    <source>
        <dbReference type="PROSITE-ProRule" id="PRU01032"/>
    </source>
</evidence>